<dbReference type="PROSITE" id="PS00194">
    <property type="entry name" value="THIOREDOXIN_1"/>
    <property type="match status" value="1"/>
</dbReference>
<feature type="domain" description="Thioredoxin" evidence="6">
    <location>
        <begin position="7"/>
        <end position="155"/>
    </location>
</feature>
<dbReference type="InterPro" id="IPR013766">
    <property type="entry name" value="Thioredoxin_domain"/>
</dbReference>
<dbReference type="EC" id="1.8.4.2" evidence="1"/>
<dbReference type="InterPro" id="IPR037462">
    <property type="entry name" value="ERp19"/>
</dbReference>
<dbReference type="FunCoup" id="A0A7M7P1Q9">
    <property type="interactions" value="995"/>
</dbReference>
<reference evidence="7" key="2">
    <citation type="submission" date="2021-01" db="UniProtKB">
        <authorList>
            <consortium name="EnsemblMetazoa"/>
        </authorList>
    </citation>
    <scope>IDENTIFICATION</scope>
</reference>
<accession>A0A7M7P1Q9</accession>
<reference evidence="8" key="1">
    <citation type="submission" date="2015-02" db="EMBL/GenBank/DDBJ databases">
        <title>Genome sequencing for Strongylocentrotus purpuratus.</title>
        <authorList>
            <person name="Murali S."/>
            <person name="Liu Y."/>
            <person name="Vee V."/>
            <person name="English A."/>
            <person name="Wang M."/>
            <person name="Skinner E."/>
            <person name="Han Y."/>
            <person name="Muzny D.M."/>
            <person name="Worley K.C."/>
            <person name="Gibbs R.A."/>
        </authorList>
    </citation>
    <scope>NUCLEOTIDE SEQUENCE</scope>
</reference>
<dbReference type="OrthoDB" id="262308at2759"/>
<dbReference type="GeneID" id="581130"/>
<evidence type="ECO:0000259" key="6">
    <source>
        <dbReference type="PROSITE" id="PS51352"/>
    </source>
</evidence>
<dbReference type="InterPro" id="IPR017937">
    <property type="entry name" value="Thioredoxin_CS"/>
</dbReference>
<protein>
    <recommendedName>
        <fullName evidence="2">Thioredoxin domain-containing protein 12</fullName>
        <ecNumber evidence="1">1.8.4.2</ecNumber>
    </recommendedName>
</protein>
<dbReference type="PANTHER" id="PTHR15337">
    <property type="entry name" value="ANTERIOR GRADIENT PROTEIN-RELATED"/>
    <property type="match status" value="1"/>
</dbReference>
<evidence type="ECO:0000256" key="5">
    <source>
        <dbReference type="SAM" id="SignalP"/>
    </source>
</evidence>
<dbReference type="EnsemblMetazoa" id="XM_030988873">
    <property type="protein sequence ID" value="XP_030844733"/>
    <property type="gene ID" value="LOC581130"/>
</dbReference>
<comment type="catalytic activity">
    <reaction evidence="4">
        <text>[protein]-disulfide + 2 glutathione = [protein]-dithiol + glutathione disulfide</text>
        <dbReference type="Rhea" id="RHEA:21064"/>
        <dbReference type="Rhea" id="RHEA-COMP:10593"/>
        <dbReference type="Rhea" id="RHEA-COMP:10594"/>
        <dbReference type="ChEBI" id="CHEBI:29950"/>
        <dbReference type="ChEBI" id="CHEBI:50058"/>
        <dbReference type="ChEBI" id="CHEBI:57925"/>
        <dbReference type="ChEBI" id="CHEBI:58297"/>
        <dbReference type="EC" id="1.8.4.2"/>
    </reaction>
    <physiologicalReaction direction="right-to-left" evidence="4">
        <dbReference type="Rhea" id="RHEA:21066"/>
    </physiologicalReaction>
</comment>
<dbReference type="PANTHER" id="PTHR15337:SF11">
    <property type="entry name" value="THIOREDOXIN DOMAIN-CONTAINING PROTEIN"/>
    <property type="match status" value="1"/>
</dbReference>
<keyword evidence="8" id="KW-1185">Reference proteome</keyword>
<evidence type="ECO:0000256" key="1">
    <source>
        <dbReference type="ARBA" id="ARBA00013094"/>
    </source>
</evidence>
<dbReference type="SUPFAM" id="SSF52833">
    <property type="entry name" value="Thioredoxin-like"/>
    <property type="match status" value="1"/>
</dbReference>
<proteinExistence type="predicted"/>
<evidence type="ECO:0000256" key="3">
    <source>
        <dbReference type="ARBA" id="ARBA00022729"/>
    </source>
</evidence>
<sequence length="161" mass="17779">MELYSTLLIGTFLVVLGGVLAEDTKGRGLGEQYDWVTFEDGLKLAKENNKPMMLVIHKTWCGACKALKPKFAASEEILKLSSDFVMVNVEDDEEPEGSQFQPDGGYIPRILFLNSDGVVQSDLINTLGNPQYKYFYSNALMVTEAMKSAVKALGGSRNDEL</sequence>
<feature type="chain" id="PRO_5029568148" description="Thioredoxin domain-containing protein 12" evidence="5">
    <location>
        <begin position="22"/>
        <end position="161"/>
    </location>
</feature>
<feature type="signal peptide" evidence="5">
    <location>
        <begin position="1"/>
        <end position="21"/>
    </location>
</feature>
<dbReference type="KEGG" id="spu:581130"/>
<organism evidence="7 8">
    <name type="scientific">Strongylocentrotus purpuratus</name>
    <name type="common">Purple sea urchin</name>
    <dbReference type="NCBI Taxonomy" id="7668"/>
    <lineage>
        <taxon>Eukaryota</taxon>
        <taxon>Metazoa</taxon>
        <taxon>Echinodermata</taxon>
        <taxon>Eleutherozoa</taxon>
        <taxon>Echinozoa</taxon>
        <taxon>Echinoidea</taxon>
        <taxon>Euechinoidea</taxon>
        <taxon>Echinacea</taxon>
        <taxon>Camarodonta</taxon>
        <taxon>Echinidea</taxon>
        <taxon>Strongylocentrotidae</taxon>
        <taxon>Strongylocentrotus</taxon>
    </lineage>
</organism>
<dbReference type="GO" id="GO:0005783">
    <property type="term" value="C:endoplasmic reticulum"/>
    <property type="evidence" value="ECO:0000318"/>
    <property type="project" value="GO_Central"/>
</dbReference>
<dbReference type="AlphaFoldDB" id="A0A7M7P1Q9"/>
<keyword evidence="3 5" id="KW-0732">Signal</keyword>
<dbReference type="CDD" id="cd02959">
    <property type="entry name" value="ERp19"/>
    <property type="match status" value="1"/>
</dbReference>
<dbReference type="OMA" id="SEHFVMV"/>
<dbReference type="InParanoid" id="A0A7M7P1Q9"/>
<dbReference type="InterPro" id="IPR036249">
    <property type="entry name" value="Thioredoxin-like_sf"/>
</dbReference>
<dbReference type="GO" id="GO:0019153">
    <property type="term" value="F:protein-disulfide reductase (glutathione) activity"/>
    <property type="evidence" value="ECO:0007669"/>
    <property type="project" value="UniProtKB-EC"/>
</dbReference>
<dbReference type="Gene3D" id="3.40.30.10">
    <property type="entry name" value="Glutaredoxin"/>
    <property type="match status" value="1"/>
</dbReference>
<evidence type="ECO:0000313" key="8">
    <source>
        <dbReference type="Proteomes" id="UP000007110"/>
    </source>
</evidence>
<evidence type="ECO:0000256" key="4">
    <source>
        <dbReference type="ARBA" id="ARBA00033687"/>
    </source>
</evidence>
<dbReference type="RefSeq" id="XP_030844733.1">
    <property type="nucleotide sequence ID" value="XM_030988873.1"/>
</dbReference>
<name>A0A7M7P1Q9_STRPU</name>
<dbReference type="FunFam" id="3.40.30.10:FF:000725">
    <property type="entry name" value="Uncharacterized protein"/>
    <property type="match status" value="1"/>
</dbReference>
<evidence type="ECO:0000313" key="7">
    <source>
        <dbReference type="EnsemblMetazoa" id="XP_030844733"/>
    </source>
</evidence>
<dbReference type="PROSITE" id="PS51352">
    <property type="entry name" value="THIOREDOXIN_2"/>
    <property type="match status" value="1"/>
</dbReference>
<evidence type="ECO:0000256" key="2">
    <source>
        <dbReference type="ARBA" id="ARBA00016955"/>
    </source>
</evidence>
<dbReference type="InterPro" id="IPR051099">
    <property type="entry name" value="AGR/TXD"/>
</dbReference>
<dbReference type="Pfam" id="PF13899">
    <property type="entry name" value="Thioredoxin_7"/>
    <property type="match status" value="1"/>
</dbReference>
<dbReference type="Proteomes" id="UP000007110">
    <property type="component" value="Unassembled WGS sequence"/>
</dbReference>